<gene>
    <name evidence="17" type="ORF">L0M99_05720</name>
</gene>
<feature type="transmembrane region" description="Helical" evidence="13">
    <location>
        <begin position="395"/>
        <end position="424"/>
    </location>
</feature>
<dbReference type="NCBIfam" id="TIGR01427">
    <property type="entry name" value="PTS_IIC_fructo"/>
    <property type="match status" value="1"/>
</dbReference>
<dbReference type="GO" id="GO:0005886">
    <property type="term" value="C:plasma membrane"/>
    <property type="evidence" value="ECO:0007669"/>
    <property type="project" value="UniProtKB-SubCell"/>
</dbReference>
<evidence type="ECO:0000259" key="16">
    <source>
        <dbReference type="PROSITE" id="PS51104"/>
    </source>
</evidence>
<keyword evidence="10 13" id="KW-1133">Transmembrane helix</keyword>
<evidence type="ECO:0000256" key="2">
    <source>
        <dbReference type="ARBA" id="ARBA00022448"/>
    </source>
</evidence>
<dbReference type="GO" id="GO:0009401">
    <property type="term" value="P:phosphoenolpyruvate-dependent sugar phosphotransferase system"/>
    <property type="evidence" value="ECO:0007669"/>
    <property type="project" value="UniProtKB-KW"/>
</dbReference>
<feature type="transmembrane region" description="Helical" evidence="13">
    <location>
        <begin position="656"/>
        <end position="680"/>
    </location>
</feature>
<dbReference type="InterPro" id="IPR003501">
    <property type="entry name" value="PTS_EIIB_2/3"/>
</dbReference>
<evidence type="ECO:0000256" key="13">
    <source>
        <dbReference type="SAM" id="Phobius"/>
    </source>
</evidence>
<comment type="subcellular location">
    <subcellularLocation>
        <location evidence="1">Cell inner membrane</location>
        <topology evidence="1">Multi-pass membrane protein</topology>
    </subcellularLocation>
</comment>
<dbReference type="PROSITE" id="PS51094">
    <property type="entry name" value="PTS_EIIA_TYPE_2"/>
    <property type="match status" value="1"/>
</dbReference>
<evidence type="ECO:0000256" key="3">
    <source>
        <dbReference type="ARBA" id="ARBA00022475"/>
    </source>
</evidence>
<feature type="compositionally biased region" description="Low complexity" evidence="12">
    <location>
        <begin position="168"/>
        <end position="185"/>
    </location>
</feature>
<sequence>MEDERLIIPELASLDEPLGTDKTSVIRALAVKIAASGRAEKSALIADLLAREAKSATGMPGGIAIPHCRCQAVNTVSLAFARLKEPVAFGAKDGPADLIFMIVAGEGQGQDHLTLLKKLAHKLVDKDFLFALRSVDSAEKAAQIIMATVAPSVSPIATVTQREQVATAKATPVSPAPTAANSPSSIESAGPVPQGKKTGDQGEYLVAVTSCPTGIAHTYMAADALINKGKELGITVHVEAQGSGNFNQLDPALIAGAAGAIFAHDVSVQSPQRFSQLPVVDVGVKAAINDPERLIREAMAKNKARQGVPISATLPARKAQIPHWGERIQKAVMAGVSYMIPFVAAGGLLIALGFLLGGYDVSDPAQDISLNFSLWKLPDSGPFGEAQMHTNRSGLALYLGALLVFIGQTGMSFLVPALSGYISFGLAGRPGIAPGFIGGAISIAIGAGFIGGLVTGILAGIIANWLSAVECPRWLAGLMPVAIIPLLTTLLTGLIMLLLLGGPLAALMSGLQHWLNSLAGSSAIVLGIVIGLMMCFDLGGPVNKAAYLVATAGLSQGTDGAYQFMAAAMLAGMVPPLAMALSSTVRPKLYSPAEQHSGKAAWLLGLSFISEGAIPFAATDPLRVIPSMMAGGAVTGALAMALGVGCRAPHGGIFVLFAYTNVLGAIIALLAGVAVGAAAITFAKVNRKKPAAAKA</sequence>
<feature type="transmembrane region" description="Helical" evidence="13">
    <location>
        <begin position="624"/>
        <end position="644"/>
    </location>
</feature>
<evidence type="ECO:0000256" key="10">
    <source>
        <dbReference type="ARBA" id="ARBA00022989"/>
    </source>
</evidence>
<dbReference type="CDD" id="cd05569">
    <property type="entry name" value="PTS_IIB_fructose"/>
    <property type="match status" value="1"/>
</dbReference>
<dbReference type="CDD" id="cd00211">
    <property type="entry name" value="PTS_IIA_fru"/>
    <property type="match status" value="1"/>
</dbReference>
<keyword evidence="6" id="KW-0808">Transferase</keyword>
<dbReference type="Pfam" id="PF02302">
    <property type="entry name" value="PTS_IIB"/>
    <property type="match status" value="1"/>
</dbReference>
<proteinExistence type="predicted"/>
<dbReference type="InterPro" id="IPR036095">
    <property type="entry name" value="PTS_EIIB-like_sf"/>
</dbReference>
<feature type="domain" description="PTS EIIB type-2" evidence="15">
    <location>
        <begin position="205"/>
        <end position="300"/>
    </location>
</feature>
<feature type="transmembrane region" description="Helical" evidence="13">
    <location>
        <begin position="518"/>
        <end position="540"/>
    </location>
</feature>
<evidence type="ECO:0000313" key="17">
    <source>
        <dbReference type="EMBL" id="MCG4617989.1"/>
    </source>
</evidence>
<evidence type="ECO:0000256" key="5">
    <source>
        <dbReference type="ARBA" id="ARBA00022597"/>
    </source>
</evidence>
<dbReference type="Gene3D" id="3.40.930.10">
    <property type="entry name" value="Mannitol-specific EII, Chain A"/>
    <property type="match status" value="1"/>
</dbReference>
<feature type="transmembrane region" description="Helical" evidence="13">
    <location>
        <begin position="560"/>
        <end position="579"/>
    </location>
</feature>
<dbReference type="Pfam" id="PF00359">
    <property type="entry name" value="PTS_EIIA_2"/>
    <property type="match status" value="1"/>
</dbReference>
<organism evidence="17 18">
    <name type="scientific">Varibaculum cambriense</name>
    <dbReference type="NCBI Taxonomy" id="184870"/>
    <lineage>
        <taxon>Bacteria</taxon>
        <taxon>Bacillati</taxon>
        <taxon>Actinomycetota</taxon>
        <taxon>Actinomycetes</taxon>
        <taxon>Actinomycetales</taxon>
        <taxon>Actinomycetaceae</taxon>
        <taxon>Varibaculum</taxon>
    </lineage>
</organism>
<reference evidence="17" key="1">
    <citation type="submission" date="2022-01" db="EMBL/GenBank/DDBJ databases">
        <title>Collection of gut derived symbiotic bacterial strains cultured from healthy donors.</title>
        <authorList>
            <person name="Lin H."/>
            <person name="Kohout C."/>
            <person name="Waligurski E."/>
            <person name="Pamer E.G."/>
        </authorList>
    </citation>
    <scope>NUCLEOTIDE SEQUENCE</scope>
    <source>
        <strain evidence="17">DFI.7.46</strain>
    </source>
</reference>
<dbReference type="SUPFAM" id="SSF52794">
    <property type="entry name" value="PTS system IIB component-like"/>
    <property type="match status" value="1"/>
</dbReference>
<dbReference type="GO" id="GO:0016301">
    <property type="term" value="F:kinase activity"/>
    <property type="evidence" value="ECO:0007669"/>
    <property type="project" value="UniProtKB-KW"/>
</dbReference>
<dbReference type="EMBL" id="JAKNHJ010000009">
    <property type="protein sequence ID" value="MCG4617989.1"/>
    <property type="molecule type" value="Genomic_DNA"/>
</dbReference>
<evidence type="ECO:0000259" key="14">
    <source>
        <dbReference type="PROSITE" id="PS51094"/>
    </source>
</evidence>
<feature type="transmembrane region" description="Helical" evidence="13">
    <location>
        <begin position="336"/>
        <end position="356"/>
    </location>
</feature>
<evidence type="ECO:0000256" key="12">
    <source>
        <dbReference type="SAM" id="MobiDB-lite"/>
    </source>
</evidence>
<keyword evidence="8 13" id="KW-0812">Transmembrane</keyword>
<dbReference type="InterPro" id="IPR050864">
    <property type="entry name" value="Bacterial_PTS_Sugar_Transport"/>
</dbReference>
<protein>
    <submittedName>
        <fullName evidence="17">Fructose-specific PTS transporter subunit EIIC</fullName>
    </submittedName>
</protein>
<dbReference type="Proteomes" id="UP001200537">
    <property type="component" value="Unassembled WGS sequence"/>
</dbReference>
<feature type="transmembrane region" description="Helical" evidence="13">
    <location>
        <begin position="482"/>
        <end position="506"/>
    </location>
</feature>
<dbReference type="GO" id="GO:0022877">
    <property type="term" value="F:protein-N(PI)-phosphohistidine-fructose phosphotransferase system transporter activity"/>
    <property type="evidence" value="ECO:0007669"/>
    <property type="project" value="InterPro"/>
</dbReference>
<dbReference type="AlphaFoldDB" id="A0AAJ1BBT7"/>
<dbReference type="GO" id="GO:0005351">
    <property type="term" value="F:carbohydrate:proton symporter activity"/>
    <property type="evidence" value="ECO:0007669"/>
    <property type="project" value="InterPro"/>
</dbReference>
<keyword evidence="5" id="KW-0762">Sugar transport</keyword>
<dbReference type="GO" id="GO:0090563">
    <property type="term" value="F:protein-phosphocysteine-sugar phosphotransferase activity"/>
    <property type="evidence" value="ECO:0007669"/>
    <property type="project" value="TreeGrafter"/>
</dbReference>
<feature type="domain" description="PTS EIIA type-2" evidence="14">
    <location>
        <begin position="5"/>
        <end position="148"/>
    </location>
</feature>
<keyword evidence="11 13" id="KW-0472">Membrane</keyword>
<dbReference type="RefSeq" id="WP_024059221.1">
    <property type="nucleotide sequence ID" value="NZ_JAGZVZ010000001.1"/>
</dbReference>
<dbReference type="InterPro" id="IPR016152">
    <property type="entry name" value="PTrfase/Anion_transptr"/>
</dbReference>
<evidence type="ECO:0000256" key="6">
    <source>
        <dbReference type="ARBA" id="ARBA00022679"/>
    </source>
</evidence>
<keyword evidence="9" id="KW-0418">Kinase</keyword>
<dbReference type="SUPFAM" id="SSF55804">
    <property type="entry name" value="Phoshotransferase/anion transport protein"/>
    <property type="match status" value="1"/>
</dbReference>
<dbReference type="InterPro" id="IPR013014">
    <property type="entry name" value="PTS_EIIC_2"/>
</dbReference>
<keyword evidence="4" id="KW-0597">Phosphoprotein</keyword>
<dbReference type="PANTHER" id="PTHR30505">
    <property type="entry name" value="FRUCTOSE-LIKE PERMEASE"/>
    <property type="match status" value="1"/>
</dbReference>
<evidence type="ECO:0000256" key="4">
    <source>
        <dbReference type="ARBA" id="ARBA00022553"/>
    </source>
</evidence>
<evidence type="ECO:0000256" key="11">
    <source>
        <dbReference type="ARBA" id="ARBA00023136"/>
    </source>
</evidence>
<evidence type="ECO:0000256" key="7">
    <source>
        <dbReference type="ARBA" id="ARBA00022683"/>
    </source>
</evidence>
<feature type="transmembrane region" description="Helical" evidence="13">
    <location>
        <begin position="436"/>
        <end position="462"/>
    </location>
</feature>
<dbReference type="Gene3D" id="3.40.50.2300">
    <property type="match status" value="1"/>
</dbReference>
<evidence type="ECO:0000313" key="18">
    <source>
        <dbReference type="Proteomes" id="UP001200537"/>
    </source>
</evidence>
<evidence type="ECO:0000256" key="9">
    <source>
        <dbReference type="ARBA" id="ARBA00022777"/>
    </source>
</evidence>
<evidence type="ECO:0000256" key="8">
    <source>
        <dbReference type="ARBA" id="ARBA00022692"/>
    </source>
</evidence>
<keyword evidence="7" id="KW-0598">Phosphotransferase system</keyword>
<comment type="caution">
    <text evidence="17">The sequence shown here is derived from an EMBL/GenBank/DDBJ whole genome shotgun (WGS) entry which is preliminary data.</text>
</comment>
<dbReference type="InterPro" id="IPR003353">
    <property type="entry name" value="PTS_IIB_fruc"/>
</dbReference>
<feature type="region of interest" description="Disordered" evidence="12">
    <location>
        <begin position="168"/>
        <end position="199"/>
    </location>
</feature>
<dbReference type="PROSITE" id="PS51099">
    <property type="entry name" value="PTS_EIIB_TYPE_2"/>
    <property type="match status" value="1"/>
</dbReference>
<keyword evidence="3" id="KW-1003">Cell membrane</keyword>
<dbReference type="InterPro" id="IPR002178">
    <property type="entry name" value="PTS_EIIA_type-2_dom"/>
</dbReference>
<feature type="domain" description="PTS EIIC type-2" evidence="16">
    <location>
        <begin position="328"/>
        <end position="693"/>
    </location>
</feature>
<dbReference type="InterPro" id="IPR006327">
    <property type="entry name" value="PTS_IIC_fruc"/>
</dbReference>
<keyword evidence="2" id="KW-0813">Transport</keyword>
<evidence type="ECO:0000259" key="15">
    <source>
        <dbReference type="PROSITE" id="PS51099"/>
    </source>
</evidence>
<accession>A0AAJ1BBT7</accession>
<dbReference type="PROSITE" id="PS51104">
    <property type="entry name" value="PTS_EIIC_TYPE_2"/>
    <property type="match status" value="1"/>
</dbReference>
<evidence type="ECO:0000256" key="1">
    <source>
        <dbReference type="ARBA" id="ARBA00004429"/>
    </source>
</evidence>
<dbReference type="PANTHER" id="PTHR30505:SF0">
    <property type="entry name" value="FRUCTOSE-LIKE PTS SYSTEM EIIBC COMPONENT-RELATED"/>
    <property type="match status" value="1"/>
</dbReference>
<name>A0AAJ1BBT7_9ACTO</name>
<dbReference type="InterPro" id="IPR013011">
    <property type="entry name" value="PTS_EIIB_2"/>
</dbReference>